<protein>
    <submittedName>
        <fullName evidence="1">Uncharacterized protein</fullName>
    </submittedName>
</protein>
<dbReference type="AlphaFoldDB" id="A0A0A9E8S9"/>
<reference evidence="1" key="1">
    <citation type="submission" date="2014-09" db="EMBL/GenBank/DDBJ databases">
        <authorList>
            <person name="Magalhaes I.L.F."/>
            <person name="Oliveira U."/>
            <person name="Santos F.R."/>
            <person name="Vidigal T.H.D.A."/>
            <person name="Brescovit A.D."/>
            <person name="Santos A.J."/>
        </authorList>
    </citation>
    <scope>NUCLEOTIDE SEQUENCE</scope>
    <source>
        <tissue evidence="1">Shoot tissue taken approximately 20 cm above the soil surface</tissue>
    </source>
</reference>
<dbReference type="EMBL" id="GBRH01205488">
    <property type="protein sequence ID" value="JAD92407.1"/>
    <property type="molecule type" value="Transcribed_RNA"/>
</dbReference>
<reference evidence="1" key="2">
    <citation type="journal article" date="2015" name="Data Brief">
        <title>Shoot transcriptome of the giant reed, Arundo donax.</title>
        <authorList>
            <person name="Barrero R.A."/>
            <person name="Guerrero F.D."/>
            <person name="Moolhuijzen P."/>
            <person name="Goolsby J.A."/>
            <person name="Tidwell J."/>
            <person name="Bellgard S.E."/>
            <person name="Bellgard M.I."/>
        </authorList>
    </citation>
    <scope>NUCLEOTIDE SEQUENCE</scope>
    <source>
        <tissue evidence="1">Shoot tissue taken approximately 20 cm above the soil surface</tissue>
    </source>
</reference>
<name>A0A0A9E8S9_ARUDO</name>
<proteinExistence type="predicted"/>
<sequence length="117" mass="12701">MLVGFLCRKGFVFRFVSKDVFAAVGRDASEPTPELIIFVWAHLDVSEIDIVVFEEALEFLEVLFGRAVMTAVGPNSLQNSIFNNQSSGSRCGPSSEEAGMLKCALLLLSNIQILGCA</sequence>
<accession>A0A0A9E8S9</accession>
<organism evidence="1">
    <name type="scientific">Arundo donax</name>
    <name type="common">Giant reed</name>
    <name type="synonym">Donax arundinaceus</name>
    <dbReference type="NCBI Taxonomy" id="35708"/>
    <lineage>
        <taxon>Eukaryota</taxon>
        <taxon>Viridiplantae</taxon>
        <taxon>Streptophyta</taxon>
        <taxon>Embryophyta</taxon>
        <taxon>Tracheophyta</taxon>
        <taxon>Spermatophyta</taxon>
        <taxon>Magnoliopsida</taxon>
        <taxon>Liliopsida</taxon>
        <taxon>Poales</taxon>
        <taxon>Poaceae</taxon>
        <taxon>PACMAD clade</taxon>
        <taxon>Arundinoideae</taxon>
        <taxon>Arundineae</taxon>
        <taxon>Arundo</taxon>
    </lineage>
</organism>
<evidence type="ECO:0000313" key="1">
    <source>
        <dbReference type="EMBL" id="JAD92407.1"/>
    </source>
</evidence>